<gene>
    <name evidence="4" type="ORF">VITISV_011159</name>
</gene>
<dbReference type="InterPro" id="IPR004883">
    <property type="entry name" value="LOB"/>
</dbReference>
<dbReference type="PROSITE" id="PS50891">
    <property type="entry name" value="LOB"/>
    <property type="match status" value="1"/>
</dbReference>
<evidence type="ECO:0000256" key="1">
    <source>
        <dbReference type="ARBA" id="ARBA00005474"/>
    </source>
</evidence>
<dbReference type="EMBL" id="AM474624">
    <property type="protein sequence ID" value="CAN77368.1"/>
    <property type="molecule type" value="Genomic_DNA"/>
</dbReference>
<feature type="compositionally biased region" description="Basic and acidic residues" evidence="2">
    <location>
        <begin position="135"/>
        <end position="148"/>
    </location>
</feature>
<dbReference type="AlphaFoldDB" id="A5BXE7"/>
<protein>
    <recommendedName>
        <fullName evidence="3">LOB domain-containing protein</fullName>
    </recommendedName>
</protein>
<accession>A5BXE7</accession>
<name>A5BXE7_VITVI</name>
<dbReference type="Pfam" id="PF03195">
    <property type="entry name" value="LOB"/>
    <property type="match status" value="1"/>
</dbReference>
<evidence type="ECO:0000256" key="2">
    <source>
        <dbReference type="SAM" id="MobiDB-lite"/>
    </source>
</evidence>
<evidence type="ECO:0000313" key="4">
    <source>
        <dbReference type="EMBL" id="CAN77368.1"/>
    </source>
</evidence>
<sequence>MRMSCNGCRVLRKGCNDSCTLRPCLQWIKNPEFSSQCHRLPRQILRPRWPHQPYQCWPRTPPPCIFRSLLYEACGRIVNPIYGSAGLLWSGSWQLCQSAVEAVLSGAPIMQISAESAVSSMSPPLKAGDIRHVSKDENSAGSSHELHKVKSRGRFKRSSGKPRARVESAAEFDESAGVILSRCYKSELSRDSRVSHPGSRESGEADSMSVETVEASLVKPTRDGSDVELELTLGLEPIPKVQKACAVVREKEEMAGSEDDTCKVELALEYSG</sequence>
<feature type="compositionally biased region" description="Basic residues" evidence="2">
    <location>
        <begin position="149"/>
        <end position="163"/>
    </location>
</feature>
<dbReference type="ExpressionAtlas" id="A5BXE7">
    <property type="expression patterns" value="baseline and differential"/>
</dbReference>
<evidence type="ECO:0000259" key="3">
    <source>
        <dbReference type="PROSITE" id="PS50891"/>
    </source>
</evidence>
<dbReference type="PANTHER" id="PTHR31304:SF73">
    <property type="entry name" value="OS01G0511000 PROTEIN"/>
    <property type="match status" value="1"/>
</dbReference>
<feature type="region of interest" description="Disordered" evidence="2">
    <location>
        <begin position="190"/>
        <end position="210"/>
    </location>
</feature>
<dbReference type="PANTHER" id="PTHR31304">
    <property type="entry name" value="LOB DOMAIN-CONTAINING PROTEIN 38"/>
    <property type="match status" value="1"/>
</dbReference>
<comment type="similarity">
    <text evidence="1">Belongs to the LOB domain-containing protein family.</text>
</comment>
<organism evidence="4">
    <name type="scientific">Vitis vinifera</name>
    <name type="common">Grape</name>
    <dbReference type="NCBI Taxonomy" id="29760"/>
    <lineage>
        <taxon>Eukaryota</taxon>
        <taxon>Viridiplantae</taxon>
        <taxon>Streptophyta</taxon>
        <taxon>Embryophyta</taxon>
        <taxon>Tracheophyta</taxon>
        <taxon>Spermatophyta</taxon>
        <taxon>Magnoliopsida</taxon>
        <taxon>eudicotyledons</taxon>
        <taxon>Gunneridae</taxon>
        <taxon>Pentapetalae</taxon>
        <taxon>rosids</taxon>
        <taxon>Vitales</taxon>
        <taxon>Vitaceae</taxon>
        <taxon>Viteae</taxon>
        <taxon>Vitis</taxon>
    </lineage>
</organism>
<reference evidence="4" key="1">
    <citation type="journal article" date="2007" name="PLoS ONE">
        <title>The first genome sequence of an elite grapevine cultivar (Pinot noir Vitis vinifera L.): coping with a highly heterozygous genome.</title>
        <authorList>
            <person name="Velasco R."/>
            <person name="Zharkikh A."/>
            <person name="Troggio M."/>
            <person name="Cartwright D.A."/>
            <person name="Cestaro A."/>
            <person name="Pruss D."/>
            <person name="Pindo M."/>
            <person name="FitzGerald L.M."/>
            <person name="Vezzulli S."/>
            <person name="Reid J."/>
            <person name="Malacarne G."/>
            <person name="Iliev D."/>
            <person name="Coppola G."/>
            <person name="Wardell B."/>
            <person name="Micheletti D."/>
            <person name="Macalma T."/>
            <person name="Facci M."/>
            <person name="Mitchell J.T."/>
            <person name="Perazzolli M."/>
            <person name="Eldredge G."/>
            <person name="Gatto P."/>
            <person name="Oyzerski R."/>
            <person name="Moretto M."/>
            <person name="Gutin N."/>
            <person name="Stefanini M."/>
            <person name="Chen Y."/>
            <person name="Segala C."/>
            <person name="Davenport C."/>
            <person name="Dematte L."/>
            <person name="Mraz A."/>
            <person name="Battilana J."/>
            <person name="Stormo K."/>
            <person name="Costa F."/>
            <person name="Tao Q."/>
            <person name="Si-Ammour A."/>
            <person name="Harkins T."/>
            <person name="Lackey A."/>
            <person name="Perbost C."/>
            <person name="Taillon B."/>
            <person name="Stella A."/>
            <person name="Solovyev V."/>
            <person name="Fawcett J.A."/>
            <person name="Sterck L."/>
            <person name="Vandepoele K."/>
            <person name="Grando S.M."/>
            <person name="Toppo S."/>
            <person name="Moser C."/>
            <person name="Lanchbury J."/>
            <person name="Bogden R."/>
            <person name="Skolnick M."/>
            <person name="Sgaramella V."/>
            <person name="Bhatnagar S.K."/>
            <person name="Fontana P."/>
            <person name="Gutin A."/>
            <person name="Van de Peer Y."/>
            <person name="Salamini F."/>
            <person name="Viola R."/>
        </authorList>
    </citation>
    <scope>NUCLEOTIDE SEQUENCE</scope>
</reference>
<feature type="region of interest" description="Disordered" evidence="2">
    <location>
        <begin position="135"/>
        <end position="163"/>
    </location>
</feature>
<proteinExistence type="inferred from homology"/>
<feature type="compositionally biased region" description="Basic and acidic residues" evidence="2">
    <location>
        <begin position="190"/>
        <end position="203"/>
    </location>
</feature>
<feature type="domain" description="LOB" evidence="3">
    <location>
        <begin position="3"/>
        <end position="109"/>
    </location>
</feature>